<evidence type="ECO:0007829" key="10">
    <source>
        <dbReference type="PDB" id="6ZZX"/>
    </source>
</evidence>
<dbReference type="EMDB" id="EMD-11640"/>
<proteinExistence type="evidence at protein level"/>
<feature type="binding site" evidence="10">
    <location>
        <position position="238"/>
    </location>
    <ligand>
        <name>chlorophyll b</name>
        <dbReference type="ChEBI" id="CHEBI:61721"/>
        <label>5</label>
    </ligand>
</feature>
<dbReference type="EMDB" id="EMD-11589"/>
<evidence type="ECO:0000256" key="1">
    <source>
        <dbReference type="ARBA" id="ARBA00022494"/>
    </source>
</evidence>
<feature type="binding site" evidence="10 11">
    <location>
        <position position="135"/>
    </location>
    <ligand>
        <name>chlorophyll a</name>
        <dbReference type="ChEBI" id="CHEBI:58416"/>
        <label>2</label>
    </ligand>
</feature>
<feature type="binding site" evidence="10 12">
    <location>
        <position position="34"/>
    </location>
    <ligand>
        <name>chlorophyll a</name>
        <dbReference type="ChEBI" id="CHEBI:58416"/>
        <label>1</label>
        <note>axial binding residue</note>
    </ligand>
    <ligandPart>
        <name>Mg</name>
        <dbReference type="ChEBI" id="CHEBI:25107"/>
    </ligandPart>
</feature>
<feature type="binding site" evidence="10 11">
    <location>
        <position position="54"/>
    </location>
    <ligand>
        <name>chlorophyll b</name>
        <dbReference type="ChEBI" id="CHEBI:61721"/>
        <label>1</label>
    </ligand>
</feature>
<feature type="binding site" evidence="6">
    <location>
        <position position="73"/>
    </location>
    <ligand>
        <name>chlorophyll a</name>
        <dbReference type="ChEBI" id="CHEBI:58416"/>
        <label>1</label>
    </ligand>
</feature>
<evidence type="ECO:0000256" key="3">
    <source>
        <dbReference type="ARBA" id="ARBA00022531"/>
    </source>
</evidence>
<dbReference type="PANTHER" id="PTHR21649">
    <property type="entry name" value="CHLOROPHYLL A/B BINDING PROTEIN"/>
    <property type="match status" value="1"/>
</dbReference>
<dbReference type="Gene3D" id="1.10.3460.10">
    <property type="entry name" value="Chlorophyll a/b binding protein domain"/>
    <property type="match status" value="1"/>
</dbReference>
<keyword evidence="10 11" id="KW-0002">3D-structure</keyword>
<gene>
    <name evidence="8" type="ORF">C2E21_2201</name>
</gene>
<keyword evidence="1 6" id="KW-0148">Chlorophyll</keyword>
<feature type="binding site" evidence="12">
    <location>
        <position position="132"/>
    </location>
    <ligand>
        <name>chlorophyll b</name>
        <dbReference type="ChEBI" id="CHEBI:61721"/>
        <label>3</label>
    </ligand>
</feature>
<evidence type="ECO:0000256" key="7">
    <source>
        <dbReference type="RuleBase" id="RU363080"/>
    </source>
</evidence>
<evidence type="ECO:0000313" key="9">
    <source>
        <dbReference type="Proteomes" id="UP000239899"/>
    </source>
</evidence>
<dbReference type="EMDB" id="EMD-11588"/>
<dbReference type="STRING" id="3076.A0A2P6TZ50"/>
<feature type="binding site" evidence="6">
    <location>
        <position position="211"/>
    </location>
    <ligand>
        <name>chlorophyll a</name>
        <dbReference type="ChEBI" id="CHEBI:58416"/>
        <label>1</label>
    </ligand>
</feature>
<feature type="binding site" evidence="6">
    <location>
        <position position="226"/>
    </location>
    <ligand>
        <name>chlorophyll a</name>
        <dbReference type="ChEBI" id="CHEBI:58416"/>
        <label>1</label>
    </ligand>
</feature>
<feature type="binding site" evidence="10">
    <location>
        <position position="235"/>
    </location>
    <ligand>
        <name>chlorophyll b</name>
        <dbReference type="ChEBI" id="CHEBI:61721"/>
        <label>5</label>
    </ligand>
</feature>
<organism evidence="8 9">
    <name type="scientific">Chlorella sorokiniana</name>
    <name type="common">Freshwater green alga</name>
    <dbReference type="NCBI Taxonomy" id="3076"/>
    <lineage>
        <taxon>Eukaryota</taxon>
        <taxon>Viridiplantae</taxon>
        <taxon>Chlorophyta</taxon>
        <taxon>core chlorophytes</taxon>
        <taxon>Trebouxiophyceae</taxon>
        <taxon>Chlorellales</taxon>
        <taxon>Chlorellaceae</taxon>
        <taxon>Chlorella clade</taxon>
        <taxon>Chlorella</taxon>
    </lineage>
</organism>
<feature type="binding site" evidence="12">
    <location>
        <position position="194"/>
    </location>
    <ligand>
        <name>chlorophyll b</name>
        <dbReference type="ChEBI" id="CHEBI:61721"/>
        <label>4</label>
    </ligand>
</feature>
<feature type="binding site" evidence="10 11">
    <location>
        <position position="199"/>
    </location>
    <ligand>
        <name>chlorophyll b</name>
        <dbReference type="ChEBI" id="CHEBI:61721"/>
        <label>1</label>
    </ligand>
</feature>
<feature type="binding site" evidence="12">
    <location>
        <position position="95"/>
    </location>
    <ligand>
        <name>chlorophyll a</name>
        <dbReference type="ChEBI" id="CHEBI:58416"/>
        <label>3</label>
    </ligand>
</feature>
<evidence type="ECO:0000256" key="2">
    <source>
        <dbReference type="ARBA" id="ARBA00022528"/>
    </source>
</evidence>
<feature type="binding site" evidence="6">
    <location>
        <position position="194"/>
    </location>
    <ligand>
        <name>chlorophyll a</name>
        <dbReference type="ChEBI" id="CHEBI:58416"/>
        <label>1</label>
    </ligand>
</feature>
<evidence type="ECO:0007829" key="11">
    <source>
        <dbReference type="PDB" id="6ZZY"/>
    </source>
</evidence>
<comment type="caution">
    <text evidence="8">The sequence shown here is derived from an EMBL/GenBank/DDBJ whole genome shotgun (WGS) entry which is preliminary data.</text>
</comment>
<comment type="function">
    <text evidence="7">The light-harvesting complex (LHC) functions as a light receptor, it captures and delivers excitation energy to photosystems with which it is closely associated.</text>
</comment>
<feature type="binding site" description="axial binding residue" evidence="6">
    <location>
        <position position="78"/>
    </location>
    <ligand>
        <name>chlorophyll b</name>
        <dbReference type="ChEBI" id="CHEBI:61721"/>
        <label>1</label>
    </ligand>
    <ligandPart>
        <name>Mg</name>
        <dbReference type="ChEBI" id="CHEBI:25107"/>
    </ligandPart>
</feature>
<dbReference type="InterPro" id="IPR001344">
    <property type="entry name" value="Chloro_AB-bd_pln"/>
</dbReference>
<feature type="binding site" evidence="12">
    <location>
        <position position="148"/>
    </location>
    <ligand>
        <name>chlorophyll b</name>
        <dbReference type="ChEBI" id="CHEBI:61721"/>
        <label>3</label>
    </ligand>
</feature>
<keyword evidence="2 7" id="KW-0150">Chloroplast</keyword>
<keyword evidence="5 7" id="KW-0157">Chromophore</keyword>
<feature type="binding site" evidence="11">
    <location>
        <position position="137"/>
    </location>
    <ligand>
        <name>chlorophyll b</name>
        <dbReference type="ChEBI" id="CHEBI:61721"/>
        <label>2</label>
    </ligand>
</feature>
<feature type="binding site" evidence="6">
    <location>
        <position position="199"/>
    </location>
    <ligand>
        <name>chlorophyll a</name>
        <dbReference type="ChEBI" id="CHEBI:58416"/>
        <label>1</label>
    </ligand>
</feature>
<dbReference type="GO" id="GO:0009765">
    <property type="term" value="P:photosynthesis, light harvesting"/>
    <property type="evidence" value="ECO:0007669"/>
    <property type="project" value="InterPro"/>
</dbReference>
<dbReference type="GO" id="GO:0009522">
    <property type="term" value="C:photosystem I"/>
    <property type="evidence" value="ECO:0007669"/>
    <property type="project" value="UniProtKB-KW"/>
</dbReference>
<dbReference type="GO" id="GO:0016168">
    <property type="term" value="F:chlorophyll binding"/>
    <property type="evidence" value="ECO:0007669"/>
    <property type="project" value="UniProtKB-KW"/>
</dbReference>
<keyword evidence="7" id="KW-0604">Photosystem II</keyword>
<feature type="binding site" evidence="11">
    <location>
        <position position="53"/>
    </location>
    <ligand>
        <name>chlorophyll b</name>
        <dbReference type="ChEBI" id="CHEBI:61721"/>
        <label>1</label>
    </ligand>
</feature>
<dbReference type="Pfam" id="PF00504">
    <property type="entry name" value="Chloroa_b-bind"/>
    <property type="match status" value="1"/>
</dbReference>
<feature type="binding site" evidence="12">
    <location>
        <position position="138"/>
    </location>
    <ligand>
        <name>chlorophyll a</name>
        <dbReference type="ChEBI" id="CHEBI:58416"/>
        <label>4</label>
    </ligand>
</feature>
<keyword evidence="9" id="KW-1185">Reference proteome</keyword>
<evidence type="ECO:0007829" key="12">
    <source>
        <dbReference type="PDB" id="7A4P"/>
    </source>
</evidence>
<keyword evidence="3 7" id="KW-0602">Photosynthesis</keyword>
<feature type="binding site" evidence="12">
    <location>
        <position position="135"/>
    </location>
    <ligand>
        <name>chlorophyll a</name>
        <dbReference type="ChEBI" id="CHEBI:58416"/>
        <label>4</label>
    </ligand>
</feature>
<feature type="binding site" evidence="10 11">
    <location>
        <position position="76"/>
    </location>
    <ligand>
        <name>chlorophyll a</name>
        <dbReference type="ChEBI" id="CHEBI:58416"/>
        <label>2</label>
    </ligand>
</feature>
<sequence length="250" mass="26869">MQSAVVSQRAAFGRVASVQTRRSAVVAQATRPLWQPGVEAPKHLDGTMPGDFGFDPLNLGVNKEALNWYRNAELQNGRWAMLGVAGIVIPAELTRVGVLNVPDWAEAGKVYAESENAIPFASLLMVQLFLFNFVEIKRWEDIKKPGSQAEPGSFLGFESGFKGTGISGYPGGAFNPFGLGNSSKEAMDDLKWREIRNGRLAMVAFLGFLSQHAATGKGPLDNLADHLADPWGANFCSNGVSIPSALGSIF</sequence>
<dbReference type="GO" id="GO:0009535">
    <property type="term" value="C:chloroplast thylakoid membrane"/>
    <property type="evidence" value="ECO:0007669"/>
    <property type="project" value="UniProtKB-SubCell"/>
</dbReference>
<accession>A0A2P6TZ50</accession>
<dbReference type="SMR" id="A0A2P6TZ50"/>
<feature type="binding site" evidence="11">
    <location>
        <position position="132"/>
    </location>
    <ligand>
        <name>chlorophyll b</name>
        <dbReference type="ChEBI" id="CHEBI:61721"/>
        <label>2</label>
    </ligand>
</feature>
<feature type="binding site" evidence="6">
    <location>
        <position position="197"/>
    </location>
    <ligand>
        <name>chlorophyll a</name>
        <dbReference type="ChEBI" id="CHEBI:58416"/>
        <label>1</label>
    </ligand>
</feature>
<name>A0A2P6TZ50_CHLSO</name>
<evidence type="ECO:0000313" key="8">
    <source>
        <dbReference type="EMBL" id="PRW59323.1"/>
    </source>
</evidence>
<feature type="binding site" evidence="10 11">
    <location>
        <position position="52"/>
    </location>
    <ligand>
        <name>chlorophyll b</name>
        <dbReference type="ChEBI" id="CHEBI:61721"/>
        <label>1</label>
    </ligand>
</feature>
<comment type="subcellular location">
    <subcellularLocation>
        <location evidence="7">Plastid</location>
        <location evidence="7">Chloroplast thylakoid membrane</location>
    </subcellularLocation>
</comment>
<evidence type="ECO:0000256" key="5">
    <source>
        <dbReference type="ARBA" id="ARBA00022991"/>
    </source>
</evidence>
<feature type="binding site" evidence="12">
    <location>
        <position position="92"/>
    </location>
    <ligand>
        <name>chlorophyll a</name>
        <dbReference type="ChEBI" id="CHEBI:58416"/>
        <label>3</label>
    </ligand>
</feature>
<dbReference type="PDB" id="6ZZX">
    <property type="method" value="EM"/>
    <property type="resolution" value="2.70 A"/>
    <property type="chains" value="8=29-247"/>
</dbReference>
<keyword evidence="7" id="KW-0793">Thylakoid</keyword>
<dbReference type="GO" id="GO:0009523">
    <property type="term" value="C:photosystem II"/>
    <property type="evidence" value="ECO:0007669"/>
    <property type="project" value="UniProtKB-KW"/>
</dbReference>
<protein>
    <recommendedName>
        <fullName evidence="7">Chlorophyll a-b binding protein, chloroplastic</fullName>
    </recommendedName>
</protein>
<dbReference type="PDB" id="7A4P">
    <property type="method" value="EM"/>
    <property type="resolution" value="4.20 A"/>
    <property type="chains" value="8=29-247"/>
</dbReference>
<dbReference type="AlphaFoldDB" id="A0A2P6TZ50"/>
<feature type="binding site" evidence="12">
    <location>
        <position position="175"/>
    </location>
    <ligand>
        <name>chlorophyll b</name>
        <dbReference type="ChEBI" id="CHEBI:61721"/>
        <label>4</label>
    </ligand>
</feature>
<feature type="binding site" evidence="10">
    <location>
        <position position="193"/>
    </location>
    <ligand>
        <name>chlorophyll a</name>
        <dbReference type="ChEBI" id="CHEBI:58416"/>
        <label>5</label>
    </ligand>
</feature>
<keyword evidence="4 7" id="KW-0934">Plastid</keyword>
<feature type="binding site" evidence="12">
    <location>
        <position position="137"/>
    </location>
    <ligand>
        <name>chlorophyll b</name>
        <dbReference type="ChEBI" id="CHEBI:61721"/>
        <label>3</label>
    </ligand>
</feature>
<keyword evidence="7" id="KW-0603">Photosystem I</keyword>
<dbReference type="InterPro" id="IPR022796">
    <property type="entry name" value="Chloroa_b-bind"/>
</dbReference>
<feature type="binding site" evidence="10 11">
    <location>
        <position position="138"/>
    </location>
    <ligand>
        <name>chlorophyll a</name>
        <dbReference type="ChEBI" id="CHEBI:58416"/>
        <label>2</label>
    </ligand>
</feature>
<reference evidence="8 9" key="1">
    <citation type="journal article" date="2018" name="Plant J.">
        <title>Genome sequences of Chlorella sorokiniana UTEX 1602 and Micractinium conductrix SAG 241.80: implications to maltose excretion by a green alga.</title>
        <authorList>
            <person name="Arriola M.B."/>
            <person name="Velmurugan N."/>
            <person name="Zhang Y."/>
            <person name="Plunkett M.H."/>
            <person name="Hondzo H."/>
            <person name="Barney B.M."/>
        </authorList>
    </citation>
    <scope>NUCLEOTIDE SEQUENCE [LARGE SCALE GENOMIC DNA]</scope>
    <source>
        <strain evidence="9">UTEX 1602</strain>
    </source>
</reference>
<dbReference type="PDB" id="6ZZY">
    <property type="method" value="EM"/>
    <property type="resolution" value="3.16 A"/>
    <property type="chains" value="8=29-247"/>
</dbReference>
<evidence type="ECO:0000256" key="6">
    <source>
        <dbReference type="PIRSR" id="PIRSR601344-1"/>
    </source>
</evidence>
<dbReference type="OrthoDB" id="423598at2759"/>
<feature type="binding site" evidence="10">
    <location>
        <position position="197"/>
    </location>
    <ligand>
        <name>chlorophyll a</name>
        <dbReference type="ChEBI" id="CHEBI:58416"/>
        <label>5</label>
    </ligand>
</feature>
<feature type="binding site" evidence="12">
    <location>
        <position position="171"/>
    </location>
    <ligand>
        <name>chlorophyll b</name>
        <dbReference type="ChEBI" id="CHEBI:61721"/>
        <label>4</label>
    </ligand>
</feature>
<evidence type="ECO:0000256" key="4">
    <source>
        <dbReference type="ARBA" id="ARBA00022640"/>
    </source>
</evidence>
<dbReference type="EMBL" id="LHPG02000004">
    <property type="protein sequence ID" value="PRW59323.1"/>
    <property type="molecule type" value="Genomic_DNA"/>
</dbReference>
<dbReference type="Proteomes" id="UP000239899">
    <property type="component" value="Unassembled WGS sequence"/>
</dbReference>
<feature type="binding site" evidence="10">
    <location>
        <position position="241"/>
    </location>
    <ligand>
        <name>chlorophyll a</name>
        <dbReference type="ChEBI" id="CHEBI:58416"/>
        <label>6</label>
        <note>axial binding residue</note>
    </ligand>
    <ligandPart>
        <name>Mg</name>
        <dbReference type="ChEBI" id="CHEBI:25107"/>
    </ligandPart>
</feature>
<feature type="binding site" evidence="10 11">
    <location>
        <position position="73"/>
    </location>
    <ligand>
        <name>chlorophyll b</name>
        <dbReference type="ChEBI" id="CHEBI:61721"/>
        <label>1</label>
    </ligand>
</feature>
<dbReference type="SUPFAM" id="SSF103511">
    <property type="entry name" value="Chlorophyll a-b binding protein"/>
    <property type="match status" value="1"/>
</dbReference>
<reference evidence="10 11" key="2">
    <citation type="journal article" date="2021" name="Nat. Plants">
        <title>Cryo-EM photosystem I structure reveals adaptation mechanisms to extreme high light in Chlorella ohadii.</title>
        <authorList>
            <person name="Caspy I."/>
            <person name="Neumann E."/>
            <person name="Fadeeva M."/>
            <person name="Liveanu V."/>
            <person name="Savitsky A."/>
            <person name="Frank A."/>
            <person name="Kalisman Y.L."/>
            <person name="Shkolnisky Y."/>
            <person name="Murik O."/>
            <person name="Treves H."/>
            <person name="Hartmann V."/>
            <person name="Nowaczyk M.M."/>
            <person name="Schuhmann W."/>
            <person name="Rogner M."/>
            <person name="Willner I."/>
            <person name="Kaplan A."/>
            <person name="Schuster G."/>
            <person name="Nelson N."/>
            <person name="Lubitz W."/>
            <person name="Nechushtai R."/>
        </authorList>
    </citation>
    <scope>STRUCTURE BY ELECTRON MICROSCOPY (2.70 ANGSTROMS) OF 29-247 IN COMPLEX WITH CHLOROPHYLL A AND CHLOROPHYLL B</scope>
</reference>
<comment type="similarity">
    <text evidence="7">Belongs to the light-harvesting chlorophyll a/b-binding (LHC) protein family.</text>
</comment>